<dbReference type="EMBL" id="CAJJDN010000025">
    <property type="protein sequence ID" value="CAD8069499.1"/>
    <property type="molecule type" value="Genomic_DNA"/>
</dbReference>
<dbReference type="OrthoDB" id="294365at2759"/>
<evidence type="ECO:0000313" key="3">
    <source>
        <dbReference type="Proteomes" id="UP000692954"/>
    </source>
</evidence>
<protein>
    <submittedName>
        <fullName evidence="2">Uncharacterized protein</fullName>
    </submittedName>
</protein>
<comment type="caution">
    <text evidence="2">The sequence shown here is derived from an EMBL/GenBank/DDBJ whole genome shotgun (WGS) entry which is preliminary data.</text>
</comment>
<dbReference type="EMBL" id="CAJJDN010000025">
    <property type="protein sequence ID" value="CAD8069501.1"/>
    <property type="molecule type" value="Genomic_DNA"/>
</dbReference>
<organism evidence="2 3">
    <name type="scientific">Paramecium sonneborni</name>
    <dbReference type="NCBI Taxonomy" id="65129"/>
    <lineage>
        <taxon>Eukaryota</taxon>
        <taxon>Sar</taxon>
        <taxon>Alveolata</taxon>
        <taxon>Ciliophora</taxon>
        <taxon>Intramacronucleata</taxon>
        <taxon>Oligohymenophorea</taxon>
        <taxon>Peniculida</taxon>
        <taxon>Parameciidae</taxon>
        <taxon>Paramecium</taxon>
    </lineage>
</organism>
<dbReference type="Proteomes" id="UP000692954">
    <property type="component" value="Unassembled WGS sequence"/>
</dbReference>
<name>A0A8S1LV50_9CILI</name>
<keyword evidence="3" id="KW-1185">Reference proteome</keyword>
<evidence type="ECO:0000313" key="2">
    <source>
        <dbReference type="EMBL" id="CAD8069501.1"/>
    </source>
</evidence>
<reference evidence="2" key="1">
    <citation type="submission" date="2021-01" db="EMBL/GenBank/DDBJ databases">
        <authorList>
            <consortium name="Genoscope - CEA"/>
            <person name="William W."/>
        </authorList>
    </citation>
    <scope>NUCLEOTIDE SEQUENCE</scope>
</reference>
<evidence type="ECO:0000313" key="1">
    <source>
        <dbReference type="EMBL" id="CAD8069499.1"/>
    </source>
</evidence>
<gene>
    <name evidence="1" type="ORF">PSON_ATCC_30995.1.T0250313</name>
    <name evidence="2" type="ORF">PSON_ATCC_30995.1.T0250314</name>
</gene>
<proteinExistence type="predicted"/>
<accession>A0A8S1LV50</accession>
<sequence>MLEKMLKFQIVRKGEKIKDIQPLLPIIHIITNDKQNNLSQTIDHQQLGNRYCGTYRSNSQKRNQIKSIRRSKGVGYRQMIDNYKNSSRQSQENPFQEELLIKPFQNNKRQEQITERQNTLMDYPQKKFHTLEATTKNIRYNSQPKKTETTETDMKITPYIHQNKRFQCIDYFYIV</sequence>
<dbReference type="AlphaFoldDB" id="A0A8S1LV50"/>